<evidence type="ECO:0000256" key="3">
    <source>
        <dbReference type="ARBA" id="ARBA00022989"/>
    </source>
</evidence>
<keyword evidence="4 7" id="KW-0472">Membrane</keyword>
<reference evidence="9" key="1">
    <citation type="journal article" date="2019" name="Int. J. Syst. Evol. Microbiol.">
        <title>The Global Catalogue of Microorganisms (GCM) 10K type strain sequencing project: providing services to taxonomists for standard genome sequencing and annotation.</title>
        <authorList>
            <consortium name="The Broad Institute Genomics Platform"/>
            <consortium name="The Broad Institute Genome Sequencing Center for Infectious Disease"/>
            <person name="Wu L."/>
            <person name="Ma J."/>
        </authorList>
    </citation>
    <scope>NUCLEOTIDE SEQUENCE [LARGE SCALE GENOMIC DNA]</scope>
    <source>
        <strain evidence="9">CCUG 59778</strain>
    </source>
</reference>
<accession>A0ABW0EQH4</accession>
<comment type="similarity">
    <text evidence="7">Belongs to the transglycosylase MltG family.</text>
</comment>
<dbReference type="PANTHER" id="PTHR30518">
    <property type="entry name" value="ENDOLYTIC MUREIN TRANSGLYCOSYLASE"/>
    <property type="match status" value="1"/>
</dbReference>
<comment type="caution">
    <text evidence="8">The sequence shown here is derived from an EMBL/GenBank/DDBJ whole genome shotgun (WGS) entry which is preliminary data.</text>
</comment>
<comment type="subcellular location">
    <subcellularLocation>
        <location evidence="7">Cell membrane</location>
        <topology evidence="7">Single-pass membrane protein</topology>
    </subcellularLocation>
</comment>
<evidence type="ECO:0000256" key="4">
    <source>
        <dbReference type="ARBA" id="ARBA00023136"/>
    </source>
</evidence>
<dbReference type="Gene3D" id="3.30.1490.480">
    <property type="entry name" value="Endolytic murein transglycosylase"/>
    <property type="match status" value="1"/>
</dbReference>
<evidence type="ECO:0000313" key="8">
    <source>
        <dbReference type="EMBL" id="MFC5288598.1"/>
    </source>
</evidence>
<feature type="transmembrane region" description="Helical" evidence="7">
    <location>
        <begin position="26"/>
        <end position="45"/>
    </location>
</feature>
<evidence type="ECO:0000256" key="5">
    <source>
        <dbReference type="ARBA" id="ARBA00023239"/>
    </source>
</evidence>
<evidence type="ECO:0000256" key="2">
    <source>
        <dbReference type="ARBA" id="ARBA00022692"/>
    </source>
</evidence>
<evidence type="ECO:0000256" key="1">
    <source>
        <dbReference type="ARBA" id="ARBA00022475"/>
    </source>
</evidence>
<comment type="function">
    <text evidence="7">Functions as a peptidoglycan terminase that cleaves nascent peptidoglycan strands endolytically to terminate their elongation.</text>
</comment>
<dbReference type="NCBIfam" id="TIGR00247">
    <property type="entry name" value="endolytic transglycosylase MltG"/>
    <property type="match status" value="1"/>
</dbReference>
<evidence type="ECO:0000256" key="6">
    <source>
        <dbReference type="ARBA" id="ARBA00023316"/>
    </source>
</evidence>
<comment type="catalytic activity">
    <reaction evidence="7">
        <text>a peptidoglycan chain = a peptidoglycan chain with N-acetyl-1,6-anhydromuramyl-[peptide] at the reducing end + a peptidoglycan chain with N-acetylglucosamine at the non-reducing end.</text>
        <dbReference type="EC" id="4.2.2.29"/>
    </reaction>
</comment>
<dbReference type="PANTHER" id="PTHR30518:SF2">
    <property type="entry name" value="ENDOLYTIC MUREIN TRANSGLYCOSYLASE"/>
    <property type="match status" value="1"/>
</dbReference>
<keyword evidence="2 7" id="KW-0812">Transmembrane</keyword>
<name>A0ABW0EQH4_9PSEU</name>
<evidence type="ECO:0000256" key="7">
    <source>
        <dbReference type="HAMAP-Rule" id="MF_02065"/>
    </source>
</evidence>
<keyword evidence="9" id="KW-1185">Reference proteome</keyword>
<evidence type="ECO:0000313" key="9">
    <source>
        <dbReference type="Proteomes" id="UP001596157"/>
    </source>
</evidence>
<dbReference type="Pfam" id="PF02618">
    <property type="entry name" value="YceG"/>
    <property type="match status" value="1"/>
</dbReference>
<dbReference type="RefSeq" id="WP_378248448.1">
    <property type="nucleotide sequence ID" value="NZ_JBHSKF010000007.1"/>
</dbReference>
<dbReference type="EMBL" id="JBHSKF010000007">
    <property type="protein sequence ID" value="MFC5288598.1"/>
    <property type="molecule type" value="Genomic_DNA"/>
</dbReference>
<dbReference type="Proteomes" id="UP001596157">
    <property type="component" value="Unassembled WGS sequence"/>
</dbReference>
<gene>
    <name evidence="7 8" type="primary">mltG</name>
    <name evidence="8" type="ORF">ACFPM7_16175</name>
</gene>
<dbReference type="EC" id="4.2.2.29" evidence="7"/>
<proteinExistence type="inferred from homology"/>
<keyword evidence="1 7" id="KW-1003">Cell membrane</keyword>
<protein>
    <recommendedName>
        <fullName evidence="7">Endolytic murein transglycosylase</fullName>
        <ecNumber evidence="7">4.2.2.29</ecNumber>
    </recommendedName>
    <alternativeName>
        <fullName evidence="7">Peptidoglycan lytic transglycosylase</fullName>
    </alternativeName>
    <alternativeName>
        <fullName evidence="7">Peptidoglycan polymerization terminase</fullName>
    </alternativeName>
</protein>
<feature type="site" description="Important for catalytic activity" evidence="7">
    <location>
        <position position="275"/>
    </location>
</feature>
<keyword evidence="5 7" id="KW-0456">Lyase</keyword>
<sequence>MNEDELGLFDEHTERDNRSRGRRIKLTVFGLIVVLLIGVGVWYGWRQLSGLGGYDDFAGTGEKDVVIEVKGGDSTGAIAGTLAEQGVVASSRAFVEASESDARVRAVQPGFYVMRTKISGADAVTRIVDPKSRVGNLQIKPGTQLDDIKKKDGSVTPGIVSLLSKASCAELDGKSTCVKVEDLRKVASSGDLAALGVPEWAVADAGKAEPTRRLEGLIAPSVYDVRPGATAEELWKKVLTDSSALLQSFGLPTIADGTGFTPYQVLTMASLVQREGILKDFGKVSRVIYNRLKIGMELAFDSTVNYVLDRPNIATSDADRGRAGAYNTYKNTGLTPTPISAPSRDAIVAIIEPEAGNWLFFVLCEKDGTSCFADTYEKHLANRELARRNGAF</sequence>
<dbReference type="HAMAP" id="MF_02065">
    <property type="entry name" value="MltG"/>
    <property type="match status" value="1"/>
</dbReference>
<dbReference type="InterPro" id="IPR003770">
    <property type="entry name" value="MLTG-like"/>
</dbReference>
<keyword evidence="6 7" id="KW-0961">Cell wall biogenesis/degradation</keyword>
<keyword evidence="3 7" id="KW-1133">Transmembrane helix</keyword>
<organism evidence="8 9">
    <name type="scientific">Actinokineospora guangxiensis</name>
    <dbReference type="NCBI Taxonomy" id="1490288"/>
    <lineage>
        <taxon>Bacteria</taxon>
        <taxon>Bacillati</taxon>
        <taxon>Actinomycetota</taxon>
        <taxon>Actinomycetes</taxon>
        <taxon>Pseudonocardiales</taxon>
        <taxon>Pseudonocardiaceae</taxon>
        <taxon>Actinokineospora</taxon>
    </lineage>
</organism>